<keyword evidence="2" id="KW-0808">Transferase</keyword>
<evidence type="ECO:0000256" key="1">
    <source>
        <dbReference type="ARBA" id="ARBA00022603"/>
    </source>
</evidence>
<dbReference type="PANTHER" id="PTHR43542">
    <property type="entry name" value="METHYLTRANSFERASE"/>
    <property type="match status" value="1"/>
</dbReference>
<organism evidence="3 4">
    <name type="scientific">Adiantum capillus-veneris</name>
    <name type="common">Maidenhair fern</name>
    <dbReference type="NCBI Taxonomy" id="13818"/>
    <lineage>
        <taxon>Eukaryota</taxon>
        <taxon>Viridiplantae</taxon>
        <taxon>Streptophyta</taxon>
        <taxon>Embryophyta</taxon>
        <taxon>Tracheophyta</taxon>
        <taxon>Polypodiopsida</taxon>
        <taxon>Polypodiidae</taxon>
        <taxon>Polypodiales</taxon>
        <taxon>Pteridineae</taxon>
        <taxon>Pteridaceae</taxon>
        <taxon>Vittarioideae</taxon>
        <taxon>Adiantum</taxon>
    </lineage>
</organism>
<dbReference type="SUPFAM" id="SSF53335">
    <property type="entry name" value="S-adenosyl-L-methionine-dependent methyltransferases"/>
    <property type="match status" value="1"/>
</dbReference>
<proteinExistence type="predicted"/>
<dbReference type="Proteomes" id="UP000886520">
    <property type="component" value="Chromosome 1"/>
</dbReference>
<dbReference type="PANTHER" id="PTHR43542:SF1">
    <property type="entry name" value="METHYLTRANSFERASE"/>
    <property type="match status" value="1"/>
</dbReference>
<reference evidence="3" key="1">
    <citation type="submission" date="2021-01" db="EMBL/GenBank/DDBJ databases">
        <title>Adiantum capillus-veneris genome.</title>
        <authorList>
            <person name="Fang Y."/>
            <person name="Liao Q."/>
        </authorList>
    </citation>
    <scope>NUCLEOTIDE SEQUENCE</scope>
    <source>
        <strain evidence="3">H3</strain>
        <tissue evidence="3">Leaf</tissue>
    </source>
</reference>
<dbReference type="AlphaFoldDB" id="A0A9D4VE70"/>
<keyword evidence="4" id="KW-1185">Reference proteome</keyword>
<evidence type="ECO:0000313" key="3">
    <source>
        <dbReference type="EMBL" id="KAI5083976.1"/>
    </source>
</evidence>
<accession>A0A9D4VE70</accession>
<evidence type="ECO:0000256" key="2">
    <source>
        <dbReference type="ARBA" id="ARBA00022679"/>
    </source>
</evidence>
<dbReference type="InterPro" id="IPR029063">
    <property type="entry name" value="SAM-dependent_MTases_sf"/>
</dbReference>
<dbReference type="InterPro" id="IPR004398">
    <property type="entry name" value="RNA_MeTrfase_RsmD"/>
</dbReference>
<dbReference type="EMBL" id="JABFUD020000001">
    <property type="protein sequence ID" value="KAI5083976.1"/>
    <property type="molecule type" value="Genomic_DNA"/>
</dbReference>
<dbReference type="Pfam" id="PF03602">
    <property type="entry name" value="Cons_hypoth95"/>
    <property type="match status" value="1"/>
</dbReference>
<name>A0A9D4VE70_ADICA</name>
<keyword evidence="1" id="KW-0489">Methyltransferase</keyword>
<dbReference type="Gene3D" id="3.40.50.150">
    <property type="entry name" value="Vaccinia Virus protein VP39"/>
    <property type="match status" value="1"/>
</dbReference>
<dbReference type="GO" id="GO:0031167">
    <property type="term" value="P:rRNA methylation"/>
    <property type="evidence" value="ECO:0007669"/>
    <property type="project" value="InterPro"/>
</dbReference>
<sequence>MFLAAESRAVLTDTTVLGLWNWMKMPPKTPKTKSSLHVDRLCIVLLIGLFLNQFYCWDIVLKLDSSSVPDLRSSLLEGEKLPKKGSWGWKHLELTVLVSSESMAGLAAVIPSAFRSWAYMPSPSRLPTRRAHGPFQVNARLEASEKKRRKQTVYEEDVYNIDTGPELSTKEIIALAGVQVPKRLVQQLEKEKKKGKTVVQKEAVLVRKTHKLLRVIAGKASGKKLLSIADASVRPMMEVVRGAVFDILQARLHGIRKLSAGGSWLDLYSGTGSVGIEALSRGCSSAHFVEMDPWIATNVLKANIENTDFSELSVVHVMKTESFLQQAPRPGREPFDFISVTPPYEAVDYNILMGQLSTSYVLGKETFVVVEYPSEVEIIEGCGPLVKVCLPSCMFKYALNIFFYFLYCSCLQADSCTSLL</sequence>
<comment type="caution">
    <text evidence="3">The sequence shown here is derived from an EMBL/GenBank/DDBJ whole genome shotgun (WGS) entry which is preliminary data.</text>
</comment>
<gene>
    <name evidence="3" type="ORF">GOP47_0000145</name>
</gene>
<evidence type="ECO:0000313" key="4">
    <source>
        <dbReference type="Proteomes" id="UP000886520"/>
    </source>
</evidence>
<dbReference type="OrthoDB" id="3548at2759"/>
<dbReference type="GO" id="GO:0008168">
    <property type="term" value="F:methyltransferase activity"/>
    <property type="evidence" value="ECO:0007669"/>
    <property type="project" value="UniProtKB-KW"/>
</dbReference>
<protein>
    <submittedName>
        <fullName evidence="3">Uncharacterized protein</fullName>
    </submittedName>
</protein>